<dbReference type="AlphaFoldDB" id="A0A6G4XS25"/>
<sequence>MLDHTKDVRRAVAAAALLGAALVGCSMGGDDMAGGPPEKPAAAAAATSAEPSAAEPGEPGDPVTPEDPMSPGPEKVRDAFAGLQATLDDTCTPGAGDCAYFLGRVHEELAGLEAAMKNDPKGPGHFPEPLSWIAGLNKTLDGDLSTENLEAHMKDLTGVRDRINTWMQDHPDDYR</sequence>
<protein>
    <recommendedName>
        <fullName evidence="4">Lipoprotein</fullName>
    </recommendedName>
</protein>
<gene>
    <name evidence="2" type="ORF">G6045_27725</name>
</gene>
<evidence type="ECO:0000313" key="3">
    <source>
        <dbReference type="Proteomes" id="UP000481109"/>
    </source>
</evidence>
<evidence type="ECO:0000256" key="1">
    <source>
        <dbReference type="SAM" id="MobiDB-lite"/>
    </source>
</evidence>
<evidence type="ECO:0008006" key="4">
    <source>
        <dbReference type="Google" id="ProtNLM"/>
    </source>
</evidence>
<organism evidence="2 3">
    <name type="scientific">Streptomyces mesophilus</name>
    <dbReference type="NCBI Taxonomy" id="1775132"/>
    <lineage>
        <taxon>Bacteria</taxon>
        <taxon>Bacillati</taxon>
        <taxon>Actinomycetota</taxon>
        <taxon>Actinomycetes</taxon>
        <taxon>Kitasatosporales</taxon>
        <taxon>Streptomycetaceae</taxon>
        <taxon>Streptomyces</taxon>
    </lineage>
</organism>
<dbReference type="RefSeq" id="WP_165334856.1">
    <property type="nucleotide sequence ID" value="NZ_JAAKZW010000149.1"/>
</dbReference>
<feature type="region of interest" description="Disordered" evidence="1">
    <location>
        <begin position="31"/>
        <end position="81"/>
    </location>
</feature>
<feature type="compositionally biased region" description="Low complexity" evidence="1">
    <location>
        <begin position="33"/>
        <end position="57"/>
    </location>
</feature>
<proteinExistence type="predicted"/>
<name>A0A6G4XS25_9ACTN</name>
<reference evidence="2 3" key="1">
    <citation type="submission" date="2020-02" db="EMBL/GenBank/DDBJ databases">
        <title>Whole-genome analyses of novel actinobacteria.</title>
        <authorList>
            <person name="Sahin N."/>
            <person name="Tokatli A."/>
        </authorList>
    </citation>
    <scope>NUCLEOTIDE SEQUENCE [LARGE SCALE GENOMIC DNA]</scope>
    <source>
        <strain evidence="2 3">YC504</strain>
    </source>
</reference>
<evidence type="ECO:0000313" key="2">
    <source>
        <dbReference type="EMBL" id="NGO79411.1"/>
    </source>
</evidence>
<comment type="caution">
    <text evidence="2">The sequence shown here is derived from an EMBL/GenBank/DDBJ whole genome shotgun (WGS) entry which is preliminary data.</text>
</comment>
<dbReference type="PROSITE" id="PS51257">
    <property type="entry name" value="PROKAR_LIPOPROTEIN"/>
    <property type="match status" value="1"/>
</dbReference>
<accession>A0A6G4XS25</accession>
<dbReference type="EMBL" id="JAAKZW010000149">
    <property type="protein sequence ID" value="NGO79411.1"/>
    <property type="molecule type" value="Genomic_DNA"/>
</dbReference>
<dbReference type="Proteomes" id="UP000481109">
    <property type="component" value="Unassembled WGS sequence"/>
</dbReference>
<keyword evidence="3" id="KW-1185">Reference proteome</keyword>